<gene>
    <name evidence="3" type="ORF">GCM10025876_14100</name>
</gene>
<keyword evidence="1" id="KW-0328">Glycosyltransferase</keyword>
<dbReference type="Proteomes" id="UP001157125">
    <property type="component" value="Unassembled WGS sequence"/>
</dbReference>
<evidence type="ECO:0000313" key="4">
    <source>
        <dbReference type="Proteomes" id="UP001157125"/>
    </source>
</evidence>
<evidence type="ECO:0008006" key="5">
    <source>
        <dbReference type="Google" id="ProtNLM"/>
    </source>
</evidence>
<dbReference type="PANTHER" id="PTHR34136">
    <property type="match status" value="1"/>
</dbReference>
<proteinExistence type="predicted"/>
<comment type="caution">
    <text evidence="3">The sequence shown here is derived from an EMBL/GenBank/DDBJ whole genome shotgun (WGS) entry which is preliminary data.</text>
</comment>
<dbReference type="EMBL" id="BSUN01000001">
    <property type="protein sequence ID" value="GMA35206.1"/>
    <property type="molecule type" value="Genomic_DNA"/>
</dbReference>
<dbReference type="PANTHER" id="PTHR34136:SF1">
    <property type="entry name" value="UDP-N-ACETYL-D-MANNOSAMINURONIC ACID TRANSFERASE"/>
    <property type="match status" value="1"/>
</dbReference>
<dbReference type="Pfam" id="PF03808">
    <property type="entry name" value="Glyco_tran_WecG"/>
    <property type="match status" value="1"/>
</dbReference>
<name>A0ABQ6ID79_9MICO</name>
<accession>A0ABQ6ID79</accession>
<dbReference type="CDD" id="cd06533">
    <property type="entry name" value="Glyco_transf_WecG_TagA"/>
    <property type="match status" value="1"/>
</dbReference>
<evidence type="ECO:0000256" key="1">
    <source>
        <dbReference type="ARBA" id="ARBA00022676"/>
    </source>
</evidence>
<dbReference type="NCBIfam" id="TIGR00696">
    <property type="entry name" value="wecG_tagA_cpsF"/>
    <property type="match status" value="1"/>
</dbReference>
<sequence length="182" mass="20262">MPVLLACRAERRHRFTVEHRIGSTDWIPLLAQAPHVRSIALVGTTEEANRLAVARLQERCPDAVVTGASGQHWGPERAGQVARWLRASNPDLVLVGLGMPLQEQFLDDYGDLLPPAVYATVGGAIDQLAGTQRNAPRWLGRIGLEWAWRLASQPRRLAHRYLVEPFLLVWIIASRRTRVGAS</sequence>
<keyword evidence="2" id="KW-0808">Transferase</keyword>
<reference evidence="4" key="1">
    <citation type="journal article" date="2019" name="Int. J. Syst. Evol. Microbiol.">
        <title>The Global Catalogue of Microorganisms (GCM) 10K type strain sequencing project: providing services to taxonomists for standard genome sequencing and annotation.</title>
        <authorList>
            <consortium name="The Broad Institute Genomics Platform"/>
            <consortium name="The Broad Institute Genome Sequencing Center for Infectious Disease"/>
            <person name="Wu L."/>
            <person name="Ma J."/>
        </authorList>
    </citation>
    <scope>NUCLEOTIDE SEQUENCE [LARGE SCALE GENOMIC DNA]</scope>
    <source>
        <strain evidence="4">NBRC 112299</strain>
    </source>
</reference>
<evidence type="ECO:0000256" key="2">
    <source>
        <dbReference type="ARBA" id="ARBA00022679"/>
    </source>
</evidence>
<organism evidence="3 4">
    <name type="scientific">Demequina litorisediminis</name>
    <dbReference type="NCBI Taxonomy" id="1849022"/>
    <lineage>
        <taxon>Bacteria</taxon>
        <taxon>Bacillati</taxon>
        <taxon>Actinomycetota</taxon>
        <taxon>Actinomycetes</taxon>
        <taxon>Micrococcales</taxon>
        <taxon>Demequinaceae</taxon>
        <taxon>Demequina</taxon>
    </lineage>
</organism>
<keyword evidence="4" id="KW-1185">Reference proteome</keyword>
<dbReference type="InterPro" id="IPR004629">
    <property type="entry name" value="WecG_TagA_CpsF"/>
</dbReference>
<protein>
    <recommendedName>
        <fullName evidence="5">N-acetylglucosaminyldiphosphoundecaprenol N-acetyl-beta-D-mannosaminyltransferase</fullName>
    </recommendedName>
</protein>
<evidence type="ECO:0000313" key="3">
    <source>
        <dbReference type="EMBL" id="GMA35206.1"/>
    </source>
</evidence>